<feature type="domain" description="Peptidase S11 D-alanyl-D-alanine carboxypeptidase A N-terminal" evidence="8">
    <location>
        <begin position="11"/>
        <end position="234"/>
    </location>
</feature>
<dbReference type="PANTHER" id="PTHR21581:SF6">
    <property type="entry name" value="TRAFFICKING PROTEIN PARTICLE COMPLEX SUBUNIT 12"/>
    <property type="match status" value="1"/>
</dbReference>
<dbReference type="PRINTS" id="PR00725">
    <property type="entry name" value="DADACBPTASE1"/>
</dbReference>
<evidence type="ECO:0000256" key="7">
    <source>
        <dbReference type="RuleBase" id="RU004016"/>
    </source>
</evidence>
<dbReference type="InterPro" id="IPR012338">
    <property type="entry name" value="Beta-lactam/transpept-like"/>
</dbReference>
<dbReference type="Pfam" id="PF00768">
    <property type="entry name" value="Peptidase_S11"/>
    <property type="match status" value="1"/>
</dbReference>
<evidence type="ECO:0000256" key="5">
    <source>
        <dbReference type="ARBA" id="ARBA00022984"/>
    </source>
</evidence>
<comment type="similarity">
    <text evidence="1 7">Belongs to the peptidase S11 family.</text>
</comment>
<dbReference type="InterPro" id="IPR018044">
    <property type="entry name" value="Peptidase_S11"/>
</dbReference>
<dbReference type="RefSeq" id="WP_057899086.1">
    <property type="nucleotide sequence ID" value="NZ_CP080764.1"/>
</dbReference>
<evidence type="ECO:0000256" key="3">
    <source>
        <dbReference type="ARBA" id="ARBA00022801"/>
    </source>
</evidence>
<evidence type="ECO:0000313" key="9">
    <source>
        <dbReference type="EMBL" id="QYY44081.1"/>
    </source>
</evidence>
<keyword evidence="4" id="KW-0133">Cell shape</keyword>
<keyword evidence="2" id="KW-0732">Signal</keyword>
<dbReference type="Proteomes" id="UP000826616">
    <property type="component" value="Chromosome"/>
</dbReference>
<dbReference type="SUPFAM" id="SSF56601">
    <property type="entry name" value="beta-lactamase/transpeptidase-like"/>
    <property type="match status" value="1"/>
</dbReference>
<keyword evidence="5" id="KW-0573">Peptidoglycan synthesis</keyword>
<evidence type="ECO:0000256" key="1">
    <source>
        <dbReference type="ARBA" id="ARBA00007164"/>
    </source>
</evidence>
<dbReference type="EMBL" id="CP080764">
    <property type="protein sequence ID" value="QYY44081.1"/>
    <property type="molecule type" value="Genomic_DNA"/>
</dbReference>
<evidence type="ECO:0000256" key="4">
    <source>
        <dbReference type="ARBA" id="ARBA00022960"/>
    </source>
</evidence>
<reference evidence="9 10" key="1">
    <citation type="submission" date="2021-08" db="EMBL/GenBank/DDBJ databases">
        <title>Complete genome sequence of the strain Aneurinibacillus thermoaerophilus CCM 8960.</title>
        <authorList>
            <person name="Musilova J."/>
            <person name="Kourilova X."/>
            <person name="Pernicova I."/>
            <person name="Bezdicek M."/>
            <person name="Lengerova M."/>
            <person name="Obruca S."/>
            <person name="Sedlar K."/>
        </authorList>
    </citation>
    <scope>NUCLEOTIDE SEQUENCE [LARGE SCALE GENOMIC DNA]</scope>
    <source>
        <strain evidence="9 10">CCM 8960</strain>
    </source>
</reference>
<dbReference type="GeneID" id="97141277"/>
<dbReference type="GO" id="GO:0004180">
    <property type="term" value="F:carboxypeptidase activity"/>
    <property type="evidence" value="ECO:0007669"/>
    <property type="project" value="UniProtKB-KW"/>
</dbReference>
<keyword evidence="6" id="KW-0961">Cell wall biogenesis/degradation</keyword>
<organism evidence="9 10">
    <name type="scientific">Aneurinibacillus thermoaerophilus</name>
    <dbReference type="NCBI Taxonomy" id="143495"/>
    <lineage>
        <taxon>Bacteria</taxon>
        <taxon>Bacillati</taxon>
        <taxon>Bacillota</taxon>
        <taxon>Bacilli</taxon>
        <taxon>Bacillales</taxon>
        <taxon>Paenibacillaceae</taxon>
        <taxon>Aneurinibacillus group</taxon>
        <taxon>Aneurinibacillus</taxon>
    </lineage>
</organism>
<dbReference type="Gene3D" id="3.40.710.10">
    <property type="entry name" value="DD-peptidase/beta-lactamase superfamily"/>
    <property type="match status" value="1"/>
</dbReference>
<evidence type="ECO:0000313" key="10">
    <source>
        <dbReference type="Proteomes" id="UP000826616"/>
    </source>
</evidence>
<sequence>MERSLKDAFFLTAKAACLLDARTGRILLQKNAYESLPPASMTKMMTALLVLEEVKKGRISLKDQVKISRRAASMRGSSMRLCAGEKMAVRMLLAGLMVASGNDAAVALAEYTFGSVPAFVRRMNERAAELGLENTYFVNPHGLSASGHCASAYDMCLIARELVQYEEIFRYTSRKRIVVRRKNKGNILLRNTNTLVGAYPGVDGLKTGYTPRAKYCLCATFVSGGKRYIAVVMGLLTKRKRNEEAARLLAYAAAIVSA</sequence>
<dbReference type="PANTHER" id="PTHR21581">
    <property type="entry name" value="D-ALANYL-D-ALANINE CARBOXYPEPTIDASE"/>
    <property type="match status" value="1"/>
</dbReference>
<keyword evidence="9" id="KW-0121">Carboxypeptidase</keyword>
<keyword evidence="3" id="KW-0378">Hydrolase</keyword>
<gene>
    <name evidence="9" type="ORF">K3F53_07840</name>
</gene>
<keyword evidence="9" id="KW-0645">Protease</keyword>
<protein>
    <submittedName>
        <fullName evidence="9">D-alanyl-D-alanine carboxypeptidase</fullName>
    </submittedName>
</protein>
<proteinExistence type="inferred from homology"/>
<dbReference type="InterPro" id="IPR001967">
    <property type="entry name" value="Peptidase_S11_N"/>
</dbReference>
<evidence type="ECO:0000259" key="8">
    <source>
        <dbReference type="Pfam" id="PF00768"/>
    </source>
</evidence>
<evidence type="ECO:0000256" key="6">
    <source>
        <dbReference type="ARBA" id="ARBA00023316"/>
    </source>
</evidence>
<keyword evidence="10" id="KW-1185">Reference proteome</keyword>
<accession>A0ABX8YEW3</accession>
<name>A0ABX8YEW3_ANETH</name>
<evidence type="ECO:0000256" key="2">
    <source>
        <dbReference type="ARBA" id="ARBA00022729"/>
    </source>
</evidence>